<dbReference type="SUPFAM" id="SSF52540">
    <property type="entry name" value="P-loop containing nucleoside triphosphate hydrolases"/>
    <property type="match status" value="1"/>
</dbReference>
<evidence type="ECO:0000256" key="1">
    <source>
        <dbReference type="ARBA" id="ARBA00007352"/>
    </source>
</evidence>
<dbReference type="Pfam" id="PF01883">
    <property type="entry name" value="FeS_assembly_P"/>
    <property type="match status" value="1"/>
</dbReference>
<comment type="caution">
    <text evidence="11">The sequence shown here is derived from an EMBL/GenBank/DDBJ whole genome shotgun (WGS) entry which is preliminary data.</text>
</comment>
<keyword evidence="5 8" id="KW-0067">ATP-binding</keyword>
<reference evidence="11" key="1">
    <citation type="journal article" date="2023" name="Int. J. Syst. Evol. Microbiol.">
        <title>Sinisalibacter aestuarii sp. nov., isolated from estuarine sediment of the Arakawa River.</title>
        <authorList>
            <person name="Arafat S.T."/>
            <person name="Hirano S."/>
            <person name="Sato A."/>
            <person name="Takeuchi K."/>
            <person name="Yasuda T."/>
            <person name="Terahara T."/>
            <person name="Hamada M."/>
            <person name="Kobayashi T."/>
        </authorList>
    </citation>
    <scope>NUCLEOTIDE SEQUENCE</scope>
    <source>
        <strain evidence="11">B-399</strain>
    </source>
</reference>
<accession>A0ABQ5LQY7</accession>
<sequence>MAVSKEQILETLAGVAVPDGGDLVSRDMIRGLMVAADGKVSFLIEAPTPELAGTLEPQRAAAQAAVAALDGVSHATVILTAHNAMPKNAPQPAPSAGTGEPPALKIGQHPKPQDGPEKIKGVDRVIAIASGKGGVGKSTVASNLAVALAKQGRKVGLIDADVLGPSQQLMMGTRDRPKSDDGKIMDPVVAHGVKLVSIGLFVDPDQAVVWRGPLITGTIQQFLFSVNWGPLDVLIIDLPPGTGDVQITLAQKVLMSGALVVSTPQDVALIDAHKAIDMFQKVRIPVLGLIENMSMYVCPNCGHEDHIFGEGGVRAESERMKIPFLGEIPLAREVRMAGDTGTPIALGEGPVAEAYQRLARELINGGMG</sequence>
<dbReference type="CDD" id="cd02037">
    <property type="entry name" value="Mrp_NBP35"/>
    <property type="match status" value="1"/>
</dbReference>
<gene>
    <name evidence="11" type="ORF">STA1M1_10020</name>
</gene>
<comment type="subunit">
    <text evidence="8">Homodimer.</text>
</comment>
<dbReference type="RefSeq" id="WP_281841109.1">
    <property type="nucleotide sequence ID" value="NZ_BROH01000002.1"/>
</dbReference>
<evidence type="ECO:0000256" key="8">
    <source>
        <dbReference type="HAMAP-Rule" id="MF_02040"/>
    </source>
</evidence>
<dbReference type="PANTHER" id="PTHR42961:SF2">
    <property type="entry name" value="IRON-SULFUR PROTEIN NUBPL"/>
    <property type="match status" value="1"/>
</dbReference>
<dbReference type="EMBL" id="BROH01000002">
    <property type="protein sequence ID" value="GKY87133.1"/>
    <property type="molecule type" value="Genomic_DNA"/>
</dbReference>
<keyword evidence="4 8" id="KW-0547">Nucleotide-binding</keyword>
<comment type="similarity">
    <text evidence="2">In the C-terminal section; belongs to the Mrp/NBP35 ATP-binding proteins family.</text>
</comment>
<dbReference type="Pfam" id="PF10609">
    <property type="entry name" value="ParA"/>
    <property type="match status" value="1"/>
</dbReference>
<evidence type="ECO:0000256" key="6">
    <source>
        <dbReference type="ARBA" id="ARBA00023004"/>
    </source>
</evidence>
<feature type="domain" description="MIP18 family-like" evidence="10">
    <location>
        <begin position="5"/>
        <end position="77"/>
    </location>
</feature>
<comment type="similarity">
    <text evidence="8">Belongs to the Mrp/NBP35 ATP-binding proteins family.</text>
</comment>
<evidence type="ECO:0000256" key="7">
    <source>
        <dbReference type="ARBA" id="ARBA00023014"/>
    </source>
</evidence>
<protein>
    <recommendedName>
        <fullName evidence="8">Iron-sulfur cluster carrier protein</fullName>
    </recommendedName>
</protein>
<dbReference type="InterPro" id="IPR033756">
    <property type="entry name" value="YlxH/NBP35"/>
</dbReference>
<evidence type="ECO:0000256" key="9">
    <source>
        <dbReference type="SAM" id="MobiDB-lite"/>
    </source>
</evidence>
<dbReference type="InterPro" id="IPR027417">
    <property type="entry name" value="P-loop_NTPase"/>
</dbReference>
<dbReference type="Gene3D" id="3.40.50.300">
    <property type="entry name" value="P-loop containing nucleotide triphosphate hydrolases"/>
    <property type="match status" value="1"/>
</dbReference>
<comment type="similarity">
    <text evidence="1">In the N-terminal section; belongs to the MIP18 family.</text>
</comment>
<keyword evidence="7 8" id="KW-0411">Iron-sulfur</keyword>
<evidence type="ECO:0000313" key="12">
    <source>
        <dbReference type="Proteomes" id="UP001144205"/>
    </source>
</evidence>
<dbReference type="PROSITE" id="PS01215">
    <property type="entry name" value="MRP"/>
    <property type="match status" value="1"/>
</dbReference>
<keyword evidence="3 8" id="KW-0479">Metal-binding</keyword>
<feature type="binding site" evidence="8">
    <location>
        <begin position="131"/>
        <end position="138"/>
    </location>
    <ligand>
        <name>ATP</name>
        <dbReference type="ChEBI" id="CHEBI:30616"/>
    </ligand>
</feature>
<dbReference type="InterPro" id="IPR019591">
    <property type="entry name" value="Mrp/NBP35_ATP-bd"/>
</dbReference>
<keyword evidence="6 8" id="KW-0408">Iron</keyword>
<evidence type="ECO:0000256" key="5">
    <source>
        <dbReference type="ARBA" id="ARBA00022840"/>
    </source>
</evidence>
<dbReference type="PANTHER" id="PTHR42961">
    <property type="entry name" value="IRON-SULFUR PROTEIN NUBPL"/>
    <property type="match status" value="1"/>
</dbReference>
<evidence type="ECO:0000256" key="4">
    <source>
        <dbReference type="ARBA" id="ARBA00022741"/>
    </source>
</evidence>
<keyword evidence="12" id="KW-1185">Reference proteome</keyword>
<evidence type="ECO:0000313" key="11">
    <source>
        <dbReference type="EMBL" id="GKY87133.1"/>
    </source>
</evidence>
<keyword evidence="8" id="KW-0378">Hydrolase</keyword>
<dbReference type="SUPFAM" id="SSF117916">
    <property type="entry name" value="Fe-S cluster assembly (FSCA) domain-like"/>
    <property type="match status" value="1"/>
</dbReference>
<dbReference type="InterPro" id="IPR002744">
    <property type="entry name" value="MIP18-like"/>
</dbReference>
<feature type="region of interest" description="Disordered" evidence="9">
    <location>
        <begin position="85"/>
        <end position="118"/>
    </location>
</feature>
<dbReference type="InterPro" id="IPR044304">
    <property type="entry name" value="NUBPL-like"/>
</dbReference>
<dbReference type="Proteomes" id="UP001144205">
    <property type="component" value="Unassembled WGS sequence"/>
</dbReference>
<dbReference type="HAMAP" id="MF_02040">
    <property type="entry name" value="Mrp_NBP35"/>
    <property type="match status" value="1"/>
</dbReference>
<proteinExistence type="inferred from homology"/>
<dbReference type="InterPro" id="IPR034904">
    <property type="entry name" value="FSCA_dom_sf"/>
</dbReference>
<dbReference type="InterPro" id="IPR000808">
    <property type="entry name" value="Mrp-like_CS"/>
</dbReference>
<comment type="function">
    <text evidence="8">Binds and transfers iron-sulfur (Fe-S) clusters to target apoproteins. Can hydrolyze ATP.</text>
</comment>
<evidence type="ECO:0000259" key="10">
    <source>
        <dbReference type="Pfam" id="PF01883"/>
    </source>
</evidence>
<evidence type="ECO:0000256" key="3">
    <source>
        <dbReference type="ARBA" id="ARBA00022723"/>
    </source>
</evidence>
<name>A0ABQ5LQY7_9RHOB</name>
<evidence type="ECO:0000256" key="2">
    <source>
        <dbReference type="ARBA" id="ARBA00008205"/>
    </source>
</evidence>
<organism evidence="11 12">
    <name type="scientific">Sinisalibacter aestuarii</name>
    <dbReference type="NCBI Taxonomy" id="2949426"/>
    <lineage>
        <taxon>Bacteria</taxon>
        <taxon>Pseudomonadati</taxon>
        <taxon>Pseudomonadota</taxon>
        <taxon>Alphaproteobacteria</taxon>
        <taxon>Rhodobacterales</taxon>
        <taxon>Roseobacteraceae</taxon>
        <taxon>Sinisalibacter</taxon>
    </lineage>
</organism>